<reference evidence="6 7" key="1">
    <citation type="submission" date="2017-02" db="EMBL/GenBank/DDBJ databases">
        <authorList>
            <person name="Peterson S.W."/>
        </authorList>
    </citation>
    <scope>NUCLEOTIDE SEQUENCE [LARGE SCALE GENOMIC DNA]</scope>
    <source>
        <strain evidence="6 7">DSM 45154</strain>
    </source>
</reference>
<dbReference type="InterPro" id="IPR001647">
    <property type="entry name" value="HTH_TetR"/>
</dbReference>
<dbReference type="RefSeq" id="WP_159457267.1">
    <property type="nucleotide sequence ID" value="NZ_FUWS01000007.1"/>
</dbReference>
<accession>A0A1T4RMF6</accession>
<evidence type="ECO:0000256" key="1">
    <source>
        <dbReference type="ARBA" id="ARBA00023015"/>
    </source>
</evidence>
<dbReference type="Gene3D" id="1.10.10.60">
    <property type="entry name" value="Homeodomain-like"/>
    <property type="match status" value="1"/>
</dbReference>
<evidence type="ECO:0000256" key="2">
    <source>
        <dbReference type="ARBA" id="ARBA00023125"/>
    </source>
</evidence>
<dbReference type="Gene3D" id="1.10.357.10">
    <property type="entry name" value="Tetracycline Repressor, domain 2"/>
    <property type="match status" value="1"/>
</dbReference>
<evidence type="ECO:0000313" key="6">
    <source>
        <dbReference type="EMBL" id="SKA17152.1"/>
    </source>
</evidence>
<dbReference type="PROSITE" id="PS01081">
    <property type="entry name" value="HTH_TETR_1"/>
    <property type="match status" value="1"/>
</dbReference>
<evidence type="ECO:0000256" key="3">
    <source>
        <dbReference type="ARBA" id="ARBA00023163"/>
    </source>
</evidence>
<keyword evidence="2 4" id="KW-0238">DNA-binding</keyword>
<dbReference type="Proteomes" id="UP000190637">
    <property type="component" value="Unassembled WGS sequence"/>
</dbReference>
<dbReference type="STRING" id="1122192.SAMN02745673_02805"/>
<evidence type="ECO:0000256" key="4">
    <source>
        <dbReference type="PROSITE-ProRule" id="PRU00335"/>
    </source>
</evidence>
<keyword evidence="3" id="KW-0804">Transcription</keyword>
<dbReference type="EMBL" id="FUWS01000007">
    <property type="protein sequence ID" value="SKA17152.1"/>
    <property type="molecule type" value="Genomic_DNA"/>
</dbReference>
<dbReference type="AlphaFoldDB" id="A0A1T4RMF6"/>
<feature type="DNA-binding region" description="H-T-H motif" evidence="4">
    <location>
        <begin position="42"/>
        <end position="61"/>
    </location>
</feature>
<name>A0A1T4RMF6_9ACTN</name>
<dbReference type="PROSITE" id="PS50977">
    <property type="entry name" value="HTH_TETR_2"/>
    <property type="match status" value="1"/>
</dbReference>
<dbReference type="PANTHER" id="PTHR30055">
    <property type="entry name" value="HTH-TYPE TRANSCRIPTIONAL REGULATOR RUTR"/>
    <property type="match status" value="1"/>
</dbReference>
<organism evidence="6 7">
    <name type="scientific">Marinactinospora thermotolerans DSM 45154</name>
    <dbReference type="NCBI Taxonomy" id="1122192"/>
    <lineage>
        <taxon>Bacteria</taxon>
        <taxon>Bacillati</taxon>
        <taxon>Actinomycetota</taxon>
        <taxon>Actinomycetes</taxon>
        <taxon>Streptosporangiales</taxon>
        <taxon>Nocardiopsidaceae</taxon>
        <taxon>Marinactinospora</taxon>
    </lineage>
</organism>
<proteinExistence type="predicted"/>
<dbReference type="OrthoDB" id="3787664at2"/>
<dbReference type="PRINTS" id="PR00455">
    <property type="entry name" value="HTHTETR"/>
</dbReference>
<dbReference type="GO" id="GO:0003700">
    <property type="term" value="F:DNA-binding transcription factor activity"/>
    <property type="evidence" value="ECO:0007669"/>
    <property type="project" value="TreeGrafter"/>
</dbReference>
<dbReference type="PANTHER" id="PTHR30055:SF238">
    <property type="entry name" value="MYCOFACTOCIN BIOSYNTHESIS TRANSCRIPTIONAL REGULATOR MFTR-RELATED"/>
    <property type="match status" value="1"/>
</dbReference>
<gene>
    <name evidence="6" type="ORF">SAMN02745673_02805</name>
</gene>
<keyword evidence="1" id="KW-0805">Transcription regulation</keyword>
<dbReference type="InterPro" id="IPR009057">
    <property type="entry name" value="Homeodomain-like_sf"/>
</dbReference>
<dbReference type="InterPro" id="IPR041347">
    <property type="entry name" value="MftR_C"/>
</dbReference>
<sequence>MTTLTEPPARAGLRERKKAMTRDALIDAALRLFAERGFDATTTEEVAASVNVSQRTFFRYFAGKEDVVLAVDAETAETMHAKLAGRPAEEHPFTALRGAFLETWGEMDEPALHRHSVAGRLIGSCPQLLAAHLRQVNEHQDRAAEAIARRTGVDPRIDPRPRLVAAAFASMARLAHSMWCETGCGDVSDLLRIFERCFDHLGATITEPWRDLEAMV</sequence>
<dbReference type="GO" id="GO:0000976">
    <property type="term" value="F:transcription cis-regulatory region binding"/>
    <property type="evidence" value="ECO:0007669"/>
    <property type="project" value="TreeGrafter"/>
</dbReference>
<evidence type="ECO:0000313" key="7">
    <source>
        <dbReference type="Proteomes" id="UP000190637"/>
    </source>
</evidence>
<dbReference type="Pfam" id="PF17754">
    <property type="entry name" value="TetR_C_14"/>
    <property type="match status" value="1"/>
</dbReference>
<protein>
    <submittedName>
        <fullName evidence="6">Transcriptional regulator, TetR family</fullName>
    </submittedName>
</protein>
<dbReference type="InterPro" id="IPR050109">
    <property type="entry name" value="HTH-type_TetR-like_transc_reg"/>
</dbReference>
<feature type="domain" description="HTH tetR-type" evidence="5">
    <location>
        <begin position="19"/>
        <end position="79"/>
    </location>
</feature>
<keyword evidence="7" id="KW-1185">Reference proteome</keyword>
<dbReference type="Pfam" id="PF00440">
    <property type="entry name" value="TetR_N"/>
    <property type="match status" value="1"/>
</dbReference>
<dbReference type="InterPro" id="IPR023772">
    <property type="entry name" value="DNA-bd_HTH_TetR-type_CS"/>
</dbReference>
<dbReference type="SUPFAM" id="SSF46689">
    <property type="entry name" value="Homeodomain-like"/>
    <property type="match status" value="1"/>
</dbReference>
<evidence type="ECO:0000259" key="5">
    <source>
        <dbReference type="PROSITE" id="PS50977"/>
    </source>
</evidence>